<dbReference type="Pfam" id="PF12833">
    <property type="entry name" value="HTH_18"/>
    <property type="match status" value="1"/>
</dbReference>
<dbReference type="PROSITE" id="PS01124">
    <property type="entry name" value="HTH_ARAC_FAMILY_2"/>
    <property type="match status" value="1"/>
</dbReference>
<reference evidence="5" key="1">
    <citation type="journal article" date="2015" name="Nature">
        <title>Complex archaea that bridge the gap between prokaryotes and eukaryotes.</title>
        <authorList>
            <person name="Spang A."/>
            <person name="Saw J.H."/>
            <person name="Jorgensen S.L."/>
            <person name="Zaremba-Niedzwiedzka K."/>
            <person name="Martijn J."/>
            <person name="Lind A.E."/>
            <person name="van Eijk R."/>
            <person name="Schleper C."/>
            <person name="Guy L."/>
            <person name="Ettema T.J."/>
        </authorList>
    </citation>
    <scope>NUCLEOTIDE SEQUENCE</scope>
</reference>
<sequence>MKLVVEKIGLQESKSSFHFFKLEVDAFKPFWHYHPELELTLIVKGQGTRFVGTSIMPFFENDLVLLGANLPHNYTSLVQDTKQNYEAIVLQFPATIFSSFNECDMLFQLYKEAERGIQFITPDEKTLQLLYGFKALQKADQLAVLLQILHRLFKDANRKYLSSKSYHNSIINLKGQSKIKTTTSYILENLDKKLTVTQMAQLTNMVEQSFCRWFKSAVGHSFITFLNLARIEQACMYLSTTDKYIQAIAFDCGFENLSHFNRTFKKIKGKSPREFRS</sequence>
<dbReference type="PROSITE" id="PS00041">
    <property type="entry name" value="HTH_ARAC_FAMILY_1"/>
    <property type="match status" value="1"/>
</dbReference>
<dbReference type="InterPro" id="IPR014710">
    <property type="entry name" value="RmlC-like_jellyroll"/>
</dbReference>
<accession>A0A0F9XLH5</accession>
<evidence type="ECO:0000256" key="2">
    <source>
        <dbReference type="ARBA" id="ARBA00023125"/>
    </source>
</evidence>
<dbReference type="Gene3D" id="1.10.10.60">
    <property type="entry name" value="Homeodomain-like"/>
    <property type="match status" value="2"/>
</dbReference>
<keyword evidence="3" id="KW-0804">Transcription</keyword>
<keyword evidence="2" id="KW-0238">DNA-binding</keyword>
<dbReference type="GO" id="GO:0003700">
    <property type="term" value="F:DNA-binding transcription factor activity"/>
    <property type="evidence" value="ECO:0007669"/>
    <property type="project" value="InterPro"/>
</dbReference>
<dbReference type="Gene3D" id="2.60.120.10">
    <property type="entry name" value="Jelly Rolls"/>
    <property type="match status" value="1"/>
</dbReference>
<dbReference type="SMART" id="SM00342">
    <property type="entry name" value="HTH_ARAC"/>
    <property type="match status" value="1"/>
</dbReference>
<name>A0A0F9XLH5_9ZZZZ</name>
<organism evidence="5">
    <name type="scientific">marine sediment metagenome</name>
    <dbReference type="NCBI Taxonomy" id="412755"/>
    <lineage>
        <taxon>unclassified sequences</taxon>
        <taxon>metagenomes</taxon>
        <taxon>ecological metagenomes</taxon>
    </lineage>
</organism>
<dbReference type="InterPro" id="IPR009057">
    <property type="entry name" value="Homeodomain-like_sf"/>
</dbReference>
<dbReference type="PANTHER" id="PTHR43280:SF27">
    <property type="entry name" value="TRANSCRIPTIONAL REGULATOR MTLR"/>
    <property type="match status" value="1"/>
</dbReference>
<dbReference type="InterPro" id="IPR018062">
    <property type="entry name" value="HTH_AraC-typ_CS"/>
</dbReference>
<dbReference type="CDD" id="cd06976">
    <property type="entry name" value="cupin_MtlR-like_N"/>
    <property type="match status" value="1"/>
</dbReference>
<dbReference type="PRINTS" id="PR00032">
    <property type="entry name" value="HTHARAC"/>
</dbReference>
<comment type="caution">
    <text evidence="5">The sequence shown here is derived from an EMBL/GenBank/DDBJ whole genome shotgun (WGS) entry which is preliminary data.</text>
</comment>
<dbReference type="SUPFAM" id="SSF51182">
    <property type="entry name" value="RmlC-like cupins"/>
    <property type="match status" value="1"/>
</dbReference>
<keyword evidence="1" id="KW-0805">Transcription regulation</keyword>
<dbReference type="GO" id="GO:0043565">
    <property type="term" value="F:sequence-specific DNA binding"/>
    <property type="evidence" value="ECO:0007669"/>
    <property type="project" value="InterPro"/>
</dbReference>
<gene>
    <name evidence="5" type="ORF">LCGC14_0129830</name>
</gene>
<dbReference type="InterPro" id="IPR011051">
    <property type="entry name" value="RmlC_Cupin_sf"/>
</dbReference>
<feature type="domain" description="HTH araC/xylS-type" evidence="4">
    <location>
        <begin position="180"/>
        <end position="277"/>
    </location>
</feature>
<dbReference type="PANTHER" id="PTHR43280">
    <property type="entry name" value="ARAC-FAMILY TRANSCRIPTIONAL REGULATOR"/>
    <property type="match status" value="1"/>
</dbReference>
<evidence type="ECO:0000259" key="4">
    <source>
        <dbReference type="PROSITE" id="PS01124"/>
    </source>
</evidence>
<proteinExistence type="predicted"/>
<dbReference type="SUPFAM" id="SSF46689">
    <property type="entry name" value="Homeodomain-like"/>
    <property type="match status" value="2"/>
</dbReference>
<dbReference type="EMBL" id="LAZR01000042">
    <property type="protein sequence ID" value="KKO00217.1"/>
    <property type="molecule type" value="Genomic_DNA"/>
</dbReference>
<dbReference type="AlphaFoldDB" id="A0A0F9XLH5"/>
<dbReference type="InterPro" id="IPR020449">
    <property type="entry name" value="Tscrpt_reg_AraC-type_HTH"/>
</dbReference>
<protein>
    <recommendedName>
        <fullName evidence="4">HTH araC/xylS-type domain-containing protein</fullName>
    </recommendedName>
</protein>
<evidence type="ECO:0000313" key="5">
    <source>
        <dbReference type="EMBL" id="KKO00217.1"/>
    </source>
</evidence>
<evidence type="ECO:0000256" key="3">
    <source>
        <dbReference type="ARBA" id="ARBA00023163"/>
    </source>
</evidence>
<evidence type="ECO:0000256" key="1">
    <source>
        <dbReference type="ARBA" id="ARBA00023015"/>
    </source>
</evidence>
<dbReference type="InterPro" id="IPR018060">
    <property type="entry name" value="HTH_AraC"/>
</dbReference>